<evidence type="ECO:0000313" key="1">
    <source>
        <dbReference type="EMBL" id="GJN23998.1"/>
    </source>
</evidence>
<name>A0AAV5EKW6_ELECO</name>
<protein>
    <submittedName>
        <fullName evidence="1">Uncharacterized protein</fullName>
    </submittedName>
</protein>
<keyword evidence="2" id="KW-1185">Reference proteome</keyword>
<accession>A0AAV5EKW6</accession>
<evidence type="ECO:0000313" key="2">
    <source>
        <dbReference type="Proteomes" id="UP001054889"/>
    </source>
</evidence>
<comment type="caution">
    <text evidence="1">The sequence shown here is derived from an EMBL/GenBank/DDBJ whole genome shotgun (WGS) entry which is preliminary data.</text>
</comment>
<gene>
    <name evidence="1" type="primary">gb11702</name>
    <name evidence="1" type="ORF">PR202_gb11702</name>
</gene>
<proteinExistence type="predicted"/>
<reference evidence="1" key="1">
    <citation type="journal article" date="2018" name="DNA Res.">
        <title>Multiple hybrid de novo genome assembly of finger millet, an orphan allotetraploid crop.</title>
        <authorList>
            <person name="Hatakeyama M."/>
            <person name="Aluri S."/>
            <person name="Balachadran M.T."/>
            <person name="Sivarajan S.R."/>
            <person name="Patrignani A."/>
            <person name="Gruter S."/>
            <person name="Poveda L."/>
            <person name="Shimizu-Inatsugi R."/>
            <person name="Baeten J."/>
            <person name="Francoijs K.J."/>
            <person name="Nataraja K.N."/>
            <person name="Reddy Y.A.N."/>
            <person name="Phadnis S."/>
            <person name="Ravikumar R.L."/>
            <person name="Schlapbach R."/>
            <person name="Sreeman S.M."/>
            <person name="Shimizu K.K."/>
        </authorList>
    </citation>
    <scope>NUCLEOTIDE SEQUENCE</scope>
</reference>
<dbReference type="Proteomes" id="UP001054889">
    <property type="component" value="Unassembled WGS sequence"/>
</dbReference>
<reference evidence="1" key="2">
    <citation type="submission" date="2021-12" db="EMBL/GenBank/DDBJ databases">
        <title>Resequencing data analysis of finger millet.</title>
        <authorList>
            <person name="Hatakeyama M."/>
            <person name="Aluri S."/>
            <person name="Balachadran M.T."/>
            <person name="Sivarajan S.R."/>
            <person name="Poveda L."/>
            <person name="Shimizu-Inatsugi R."/>
            <person name="Schlapbach R."/>
            <person name="Sreeman S.M."/>
            <person name="Shimizu K.K."/>
        </authorList>
    </citation>
    <scope>NUCLEOTIDE SEQUENCE</scope>
</reference>
<dbReference type="AlphaFoldDB" id="A0AAV5EKW6"/>
<dbReference type="EMBL" id="BQKI01000076">
    <property type="protein sequence ID" value="GJN23998.1"/>
    <property type="molecule type" value="Genomic_DNA"/>
</dbReference>
<sequence length="53" mass="6473">MQVLFRATHWLRSWRLLQKEKHKDTISKVCQMMEIVTMGVFSKNGWSWRHRLG</sequence>
<organism evidence="1 2">
    <name type="scientific">Eleusine coracana subsp. coracana</name>
    <dbReference type="NCBI Taxonomy" id="191504"/>
    <lineage>
        <taxon>Eukaryota</taxon>
        <taxon>Viridiplantae</taxon>
        <taxon>Streptophyta</taxon>
        <taxon>Embryophyta</taxon>
        <taxon>Tracheophyta</taxon>
        <taxon>Spermatophyta</taxon>
        <taxon>Magnoliopsida</taxon>
        <taxon>Liliopsida</taxon>
        <taxon>Poales</taxon>
        <taxon>Poaceae</taxon>
        <taxon>PACMAD clade</taxon>
        <taxon>Chloridoideae</taxon>
        <taxon>Cynodonteae</taxon>
        <taxon>Eleusininae</taxon>
        <taxon>Eleusine</taxon>
    </lineage>
</organism>